<evidence type="ECO:0000256" key="2">
    <source>
        <dbReference type="ARBA" id="ARBA00022801"/>
    </source>
</evidence>
<organism evidence="10 11">
    <name type="scientific">Phtheirospermum japonicum</name>
    <dbReference type="NCBI Taxonomy" id="374723"/>
    <lineage>
        <taxon>Eukaryota</taxon>
        <taxon>Viridiplantae</taxon>
        <taxon>Streptophyta</taxon>
        <taxon>Embryophyta</taxon>
        <taxon>Tracheophyta</taxon>
        <taxon>Spermatophyta</taxon>
        <taxon>Magnoliopsida</taxon>
        <taxon>eudicotyledons</taxon>
        <taxon>Gunneridae</taxon>
        <taxon>Pentapetalae</taxon>
        <taxon>asterids</taxon>
        <taxon>lamiids</taxon>
        <taxon>Lamiales</taxon>
        <taxon>Orobanchaceae</taxon>
        <taxon>Orobanchaceae incertae sedis</taxon>
        <taxon>Phtheirospermum</taxon>
    </lineage>
</organism>
<dbReference type="SUPFAM" id="SSF52151">
    <property type="entry name" value="FabD/lysophospholipase-like"/>
    <property type="match status" value="1"/>
</dbReference>
<comment type="caution">
    <text evidence="10">The sequence shown here is derived from an EMBL/GenBank/DDBJ whole genome shotgun (WGS) entry which is preliminary data.</text>
</comment>
<dbReference type="InterPro" id="IPR002641">
    <property type="entry name" value="PNPLA_dom"/>
</dbReference>
<dbReference type="OrthoDB" id="1658288at2759"/>
<evidence type="ECO:0000259" key="9">
    <source>
        <dbReference type="PROSITE" id="PS51635"/>
    </source>
</evidence>
<dbReference type="InterPro" id="IPR016035">
    <property type="entry name" value="Acyl_Trfase/lysoPLipase"/>
</dbReference>
<gene>
    <name evidence="10" type="ORF">PHJA_001600000</name>
</gene>
<feature type="active site" description="Proton acceptor" evidence="6">
    <location>
        <position position="263"/>
    </location>
</feature>
<feature type="active site" description="Nucleophile" evidence="6">
    <location>
        <position position="115"/>
    </location>
</feature>
<dbReference type="Gene3D" id="3.40.1090.10">
    <property type="entry name" value="Cytosolic phospholipase A2 catalytic domain"/>
    <property type="match status" value="1"/>
</dbReference>
<proteinExistence type="inferred from homology"/>
<feature type="short sequence motif" description="GXGXXG" evidence="6">
    <location>
        <begin position="75"/>
        <end position="80"/>
    </location>
</feature>
<feature type="transmembrane region" description="Helical" evidence="8">
    <location>
        <begin position="40"/>
        <end position="60"/>
    </location>
</feature>
<evidence type="ECO:0000256" key="7">
    <source>
        <dbReference type="RuleBase" id="RU361262"/>
    </source>
</evidence>
<evidence type="ECO:0000313" key="10">
    <source>
        <dbReference type="EMBL" id="GFP94556.1"/>
    </source>
</evidence>
<dbReference type="GO" id="GO:0006952">
    <property type="term" value="P:defense response"/>
    <property type="evidence" value="ECO:0007669"/>
    <property type="project" value="UniProtKB-KW"/>
</dbReference>
<evidence type="ECO:0000256" key="1">
    <source>
        <dbReference type="ARBA" id="ARBA00010240"/>
    </source>
</evidence>
<reference evidence="10" key="1">
    <citation type="submission" date="2020-07" db="EMBL/GenBank/DDBJ databases">
        <title>Ethylene signaling mediates host invasion by parasitic plants.</title>
        <authorList>
            <person name="Yoshida S."/>
        </authorList>
    </citation>
    <scope>NUCLEOTIDE SEQUENCE</scope>
    <source>
        <strain evidence="10">Okayama</strain>
    </source>
</reference>
<keyword evidence="3" id="KW-0611">Plant defense</keyword>
<comment type="domain">
    <text evidence="7">The nitrogen atoms of the two glycine residues in the GGXR motif define the oxyanion hole, and stabilize the oxyanion that forms during the nucleophilic attack by the catalytic serine during substrate cleavage.</text>
</comment>
<dbReference type="EMBL" id="BMAC01000356">
    <property type="protein sequence ID" value="GFP94556.1"/>
    <property type="molecule type" value="Genomic_DNA"/>
</dbReference>
<keyword evidence="8" id="KW-0472">Membrane</keyword>
<dbReference type="GO" id="GO:0004620">
    <property type="term" value="F:phospholipase activity"/>
    <property type="evidence" value="ECO:0007669"/>
    <property type="project" value="TreeGrafter"/>
</dbReference>
<accession>A0A830C5Z9</accession>
<keyword evidence="8" id="KW-1133">Transmembrane helix</keyword>
<keyword evidence="8" id="KW-0812">Transmembrane</keyword>
<keyword evidence="11" id="KW-1185">Reference proteome</keyword>
<dbReference type="PANTHER" id="PTHR32176:SF99">
    <property type="entry name" value="PATATIN"/>
    <property type="match status" value="1"/>
</dbReference>
<evidence type="ECO:0000256" key="6">
    <source>
        <dbReference type="PROSITE-ProRule" id="PRU01161"/>
    </source>
</evidence>
<name>A0A830C5Z9_9LAMI</name>
<evidence type="ECO:0000256" key="8">
    <source>
        <dbReference type="SAM" id="Phobius"/>
    </source>
</evidence>
<dbReference type="EC" id="3.1.1.-" evidence="7"/>
<evidence type="ECO:0000256" key="3">
    <source>
        <dbReference type="ARBA" id="ARBA00022821"/>
    </source>
</evidence>
<dbReference type="AlphaFoldDB" id="A0A830C5Z9"/>
<feature type="short sequence motif" description="DGA/G" evidence="6">
    <location>
        <begin position="263"/>
        <end position="265"/>
    </location>
</feature>
<dbReference type="Proteomes" id="UP000653305">
    <property type="component" value="Unassembled WGS sequence"/>
</dbReference>
<keyword evidence="5 6" id="KW-0443">Lipid metabolism</keyword>
<dbReference type="FunFam" id="3.40.1090.10:FF:000005">
    <property type="entry name" value="Patatin"/>
    <property type="match status" value="1"/>
</dbReference>
<evidence type="ECO:0000313" key="11">
    <source>
        <dbReference type="Proteomes" id="UP000653305"/>
    </source>
</evidence>
<dbReference type="PANTHER" id="PTHR32176">
    <property type="entry name" value="XYLOSE ISOMERASE"/>
    <property type="match status" value="1"/>
</dbReference>
<sequence>MNYNQPTVLSLQTATINRLHSSTPLFTRLELKYKMEKRSLIIFALNFLTALQFLLFPISAAHTKGRMATVLSIDGGGIRGIIPGRILANLESKLQELDGPNARIADYFDVIAGTSTGGLITTMLTAPGTDNRPLYPANNITSFYLEHCPKIFPQRSRDNMMGRARNFLGGPKYDGKYLKSLAHELLGNLTVSQTLTDVVIPSFDIKYLQPIIFTNKDGKAAVHKNALLSDVCLATSAAPTFLPPHYFETKDAAGKTRTFDLVDGGVAANNPTLTAIMHISKQIMRRSFELEDMQPMDSHRLLVLSLGTGIPKFEEKYNAKDAAKWGLISWVYNNGNNPIIDVFSDASSDMVDIHVSTLFQSLHNEQNYLRIQEDTLAGDAASMDISTMENMQMLVQIGDSLLKKPVCRVDLETGRPKPVQGEGTNEEALARFAKLLSDERKFRLAN</sequence>
<dbReference type="GO" id="GO:0016042">
    <property type="term" value="P:lipid catabolic process"/>
    <property type="evidence" value="ECO:0007669"/>
    <property type="project" value="UniProtKB-UniRule"/>
</dbReference>
<evidence type="ECO:0000256" key="4">
    <source>
        <dbReference type="ARBA" id="ARBA00022963"/>
    </source>
</evidence>
<comment type="similarity">
    <text evidence="1 7">Belongs to the patatin family.</text>
</comment>
<keyword evidence="4 6" id="KW-0442">Lipid degradation</keyword>
<feature type="short sequence motif" description="GXSXG" evidence="6">
    <location>
        <begin position="113"/>
        <end position="117"/>
    </location>
</feature>
<comment type="function">
    <text evidence="7">Lipolytic acyl hydrolase (LAH).</text>
</comment>
<dbReference type="Pfam" id="PF01734">
    <property type="entry name" value="Patatin"/>
    <property type="match status" value="1"/>
</dbReference>
<keyword evidence="2 6" id="KW-0378">Hydrolase</keyword>
<dbReference type="GO" id="GO:0047372">
    <property type="term" value="F:monoacylglycerol lipase activity"/>
    <property type="evidence" value="ECO:0007669"/>
    <property type="project" value="TreeGrafter"/>
</dbReference>
<evidence type="ECO:0000256" key="5">
    <source>
        <dbReference type="ARBA" id="ARBA00023098"/>
    </source>
</evidence>
<protein>
    <recommendedName>
        <fullName evidence="7">Patatin</fullName>
        <ecNumber evidence="7">3.1.1.-</ecNumber>
    </recommendedName>
</protein>
<feature type="domain" description="PNPLA" evidence="9">
    <location>
        <begin position="71"/>
        <end position="276"/>
    </location>
</feature>
<dbReference type="PROSITE" id="PS51635">
    <property type="entry name" value="PNPLA"/>
    <property type="match status" value="1"/>
</dbReference>